<keyword evidence="3" id="KW-1185">Reference proteome</keyword>
<dbReference type="OrthoDB" id="5365332at2"/>
<sequence length="386" mass="43594">MPSGRGRLAAMANATQLSNDVGDEPPQGKSARSGGHFLLSRAARDFSLAHVEKMNRAQVHSWFVNARWGDDGTQVCPECGNIDQHYWIKTRWQWRCKDVACGRFFSVTSGTKFADRKLPLKSILRGMLIFCANVKGISACSLARQLGVAYQTGFVLLHKLRESIIEATSTLPLEGVVHIDGAHVSGRIRKPRVKTPSTKRQARDRVPFEEDVLHKNRRIIMTMRQAGEDGEGAVRTIVAVVPRESAEHVEPLIQRHVKKGSKVMTDELAAYGRLSMLYDHQTVNHSKEFSTKPKGGVNNNLAESYFARFRRMVIGQTHRVTPKYMFDYTSEVAWREDMRRCSPSLQVKTLLTASLKKPSVWWRGYWQGQNRSTEILFDPGQLDQGS</sequence>
<dbReference type="InterPro" id="IPR053164">
    <property type="entry name" value="IS1016-like_transposase"/>
</dbReference>
<dbReference type="SMART" id="SM01126">
    <property type="entry name" value="DDE_Tnp_IS1595"/>
    <property type="match status" value="1"/>
</dbReference>
<name>A0A562ZUQ7_9BURK</name>
<comment type="caution">
    <text evidence="2">The sequence shown here is derived from an EMBL/GenBank/DDBJ whole genome shotgun (WGS) entry which is preliminary data.</text>
</comment>
<accession>A0A562ZUQ7</accession>
<dbReference type="PANTHER" id="PTHR47163:SF2">
    <property type="entry name" value="SI:DKEY-17M8.2"/>
    <property type="match status" value="1"/>
</dbReference>
<evidence type="ECO:0000313" key="3">
    <source>
        <dbReference type="Proteomes" id="UP000318199"/>
    </source>
</evidence>
<reference evidence="2 3" key="1">
    <citation type="submission" date="2019-07" db="EMBL/GenBank/DDBJ databases">
        <title>Caenimonas sedimenti sp. nov., isolated from activated sludge.</title>
        <authorList>
            <person name="Xu J."/>
        </authorList>
    </citation>
    <scope>NUCLEOTIDE SEQUENCE [LARGE SCALE GENOMIC DNA]</scope>
    <source>
        <strain evidence="2 3">HX-9-20</strain>
    </source>
</reference>
<dbReference type="Pfam" id="PF12760">
    <property type="entry name" value="Zn_ribbon_IS1595"/>
    <property type="match status" value="1"/>
</dbReference>
<evidence type="ECO:0000259" key="1">
    <source>
        <dbReference type="SMART" id="SM01126"/>
    </source>
</evidence>
<dbReference type="Proteomes" id="UP000318199">
    <property type="component" value="Unassembled WGS sequence"/>
</dbReference>
<dbReference type="AlphaFoldDB" id="A0A562ZUQ7"/>
<protein>
    <submittedName>
        <fullName evidence="2">IS1595 family transposase</fullName>
    </submittedName>
</protein>
<dbReference type="PANTHER" id="PTHR47163">
    <property type="entry name" value="DDE_TNP_IS1595 DOMAIN-CONTAINING PROTEIN"/>
    <property type="match status" value="1"/>
</dbReference>
<dbReference type="NCBIfam" id="NF033547">
    <property type="entry name" value="transpos_IS1595"/>
    <property type="match status" value="1"/>
</dbReference>
<evidence type="ECO:0000313" key="2">
    <source>
        <dbReference type="EMBL" id="TWO72330.1"/>
    </source>
</evidence>
<organism evidence="2 3">
    <name type="scientific">Caenimonas sedimenti</name>
    <dbReference type="NCBI Taxonomy" id="2596921"/>
    <lineage>
        <taxon>Bacteria</taxon>
        <taxon>Pseudomonadati</taxon>
        <taxon>Pseudomonadota</taxon>
        <taxon>Betaproteobacteria</taxon>
        <taxon>Burkholderiales</taxon>
        <taxon>Comamonadaceae</taxon>
        <taxon>Caenimonas</taxon>
    </lineage>
</organism>
<dbReference type="InterPro" id="IPR024442">
    <property type="entry name" value="Transposase_Zn_ribbon"/>
</dbReference>
<gene>
    <name evidence="2" type="ORF">FN976_06415</name>
</gene>
<dbReference type="InterPro" id="IPR024445">
    <property type="entry name" value="Tnp_ISXO2-like"/>
</dbReference>
<dbReference type="EMBL" id="VOBQ01000004">
    <property type="protein sequence ID" value="TWO72330.1"/>
    <property type="molecule type" value="Genomic_DNA"/>
</dbReference>
<feature type="domain" description="ISXO2-like transposase" evidence="1">
    <location>
        <begin position="172"/>
        <end position="337"/>
    </location>
</feature>
<proteinExistence type="predicted"/>
<dbReference type="Pfam" id="PF12762">
    <property type="entry name" value="DDE_Tnp_IS1595"/>
    <property type="match status" value="1"/>
</dbReference>